<dbReference type="PROSITE" id="PS51918">
    <property type="entry name" value="RADICAL_SAM"/>
    <property type="match status" value="1"/>
</dbReference>
<evidence type="ECO:0000256" key="4">
    <source>
        <dbReference type="ARBA" id="ARBA00022723"/>
    </source>
</evidence>
<dbReference type="eggNOG" id="COG0535">
    <property type="taxonomic scope" value="Bacteria"/>
</dbReference>
<dbReference type="Pfam" id="PF04055">
    <property type="entry name" value="Radical_SAM"/>
    <property type="match status" value="1"/>
</dbReference>
<dbReference type="PANTHER" id="PTHR11228:SF7">
    <property type="entry name" value="PQQA PEPTIDE CYCLASE"/>
    <property type="match status" value="1"/>
</dbReference>
<dbReference type="SUPFAM" id="SSF102114">
    <property type="entry name" value="Radical SAM enzymes"/>
    <property type="match status" value="1"/>
</dbReference>
<dbReference type="InterPro" id="IPR050377">
    <property type="entry name" value="Radical_SAM_PqqE_MftC-like"/>
</dbReference>
<evidence type="ECO:0000259" key="7">
    <source>
        <dbReference type="PROSITE" id="PS51918"/>
    </source>
</evidence>
<evidence type="ECO:0000256" key="5">
    <source>
        <dbReference type="ARBA" id="ARBA00023004"/>
    </source>
</evidence>
<dbReference type="EMBL" id="ATHI01000011">
    <property type="protein sequence ID" value="EPR34426.1"/>
    <property type="molecule type" value="Genomic_DNA"/>
</dbReference>
<evidence type="ECO:0000256" key="3">
    <source>
        <dbReference type="ARBA" id="ARBA00022691"/>
    </source>
</evidence>
<dbReference type="OrthoDB" id="5414041at2"/>
<sequence length="308" mass="35765">MAKYYMPAPTDGLVKKLWTWARTGRRFRPPFPRTVQFQTLSTCNARCIFCPHGQTPKEVPHGRMDDALIAKIVDECSRHFMSRISPYLTNEPLLDERMPRILADITKRKRPGTKTKINSNGSLLTKEMSKEIIASGLNNLWISVNGYSPETYRASMGLDLNKTLANIDNFLDIRDRMGKKRPKIVITTLRTKLVENELDYARKHWEQRDVVFKIHHMDNRAGEVVADHRPKDEPLKLKRHCDLFLKQAYIVENGDLIICCHDWRQSVVVGNIREKSIAEVWNSKHFVSLIHQYFAGDFSNLEICRTCR</sequence>
<dbReference type="InterPro" id="IPR034391">
    <property type="entry name" value="AdoMet-like_SPASM_containing"/>
</dbReference>
<organism evidence="8 9">
    <name type="scientific">Alkalidesulfovibrio alkalitolerans DSM 16529</name>
    <dbReference type="NCBI Taxonomy" id="1121439"/>
    <lineage>
        <taxon>Bacteria</taxon>
        <taxon>Pseudomonadati</taxon>
        <taxon>Thermodesulfobacteriota</taxon>
        <taxon>Desulfovibrionia</taxon>
        <taxon>Desulfovibrionales</taxon>
        <taxon>Desulfovibrionaceae</taxon>
        <taxon>Alkalidesulfovibrio</taxon>
    </lineage>
</organism>
<keyword evidence="3" id="KW-0949">S-adenosyl-L-methionine</keyword>
<protein>
    <submittedName>
        <fullName evidence="8">Radical SAM domain protein</fullName>
    </submittedName>
</protein>
<dbReference type="GO" id="GO:0051536">
    <property type="term" value="F:iron-sulfur cluster binding"/>
    <property type="evidence" value="ECO:0007669"/>
    <property type="project" value="UniProtKB-KW"/>
</dbReference>
<reference evidence="8 9" key="1">
    <citation type="journal article" date="2013" name="Genome Announc.">
        <title>Draft genome sequences for three mercury-methylating, sulfate-reducing bacteria.</title>
        <authorList>
            <person name="Brown S.D."/>
            <person name="Hurt R.A.Jr."/>
            <person name="Gilmour C.C."/>
            <person name="Elias D.A."/>
        </authorList>
    </citation>
    <scope>NUCLEOTIDE SEQUENCE [LARGE SCALE GENOMIC DNA]</scope>
    <source>
        <strain evidence="8 9">DSM 16529</strain>
    </source>
</reference>
<dbReference type="Pfam" id="PF13186">
    <property type="entry name" value="SPASM"/>
    <property type="match status" value="1"/>
</dbReference>
<dbReference type="PANTHER" id="PTHR11228">
    <property type="entry name" value="RADICAL SAM DOMAIN PROTEIN"/>
    <property type="match status" value="1"/>
</dbReference>
<feature type="domain" description="Radical SAM core" evidence="7">
    <location>
        <begin position="27"/>
        <end position="256"/>
    </location>
</feature>
<dbReference type="InterPro" id="IPR023885">
    <property type="entry name" value="4Fe4S-binding_SPASM_dom"/>
</dbReference>
<dbReference type="GO" id="GO:0003824">
    <property type="term" value="F:catalytic activity"/>
    <property type="evidence" value="ECO:0007669"/>
    <property type="project" value="InterPro"/>
</dbReference>
<name>S7TCN7_9BACT</name>
<evidence type="ECO:0000313" key="9">
    <source>
        <dbReference type="Proteomes" id="UP000014975"/>
    </source>
</evidence>
<dbReference type="SFLD" id="SFLDG01387">
    <property type="entry name" value="BtrN-like_SPASM_domain_contain"/>
    <property type="match status" value="1"/>
</dbReference>
<dbReference type="RefSeq" id="WP_020885480.1">
    <property type="nucleotide sequence ID" value="NZ_ATHI01000011.1"/>
</dbReference>
<dbReference type="SFLD" id="SFLDG01067">
    <property type="entry name" value="SPASM/twitch_domain_containing"/>
    <property type="match status" value="1"/>
</dbReference>
<evidence type="ECO:0000256" key="2">
    <source>
        <dbReference type="ARBA" id="ARBA00022485"/>
    </source>
</evidence>
<dbReference type="STRING" id="1121439.dsat_0074"/>
<dbReference type="CDD" id="cd21109">
    <property type="entry name" value="SPASM"/>
    <property type="match status" value="1"/>
</dbReference>
<dbReference type="Proteomes" id="UP000014975">
    <property type="component" value="Unassembled WGS sequence"/>
</dbReference>
<keyword evidence="5" id="KW-0408">Iron</keyword>
<dbReference type="InterPro" id="IPR013785">
    <property type="entry name" value="Aldolase_TIM"/>
</dbReference>
<dbReference type="AlphaFoldDB" id="S7TCN7"/>
<comment type="cofactor">
    <cofactor evidence="1">
        <name>[4Fe-4S] cluster</name>
        <dbReference type="ChEBI" id="CHEBI:49883"/>
    </cofactor>
</comment>
<proteinExistence type="predicted"/>
<evidence type="ECO:0000256" key="6">
    <source>
        <dbReference type="ARBA" id="ARBA00023014"/>
    </source>
</evidence>
<dbReference type="Gene3D" id="3.20.20.70">
    <property type="entry name" value="Aldolase class I"/>
    <property type="match status" value="1"/>
</dbReference>
<keyword evidence="9" id="KW-1185">Reference proteome</keyword>
<dbReference type="CDD" id="cd01335">
    <property type="entry name" value="Radical_SAM"/>
    <property type="match status" value="1"/>
</dbReference>
<dbReference type="SFLD" id="SFLDS00029">
    <property type="entry name" value="Radical_SAM"/>
    <property type="match status" value="1"/>
</dbReference>
<dbReference type="InterPro" id="IPR007197">
    <property type="entry name" value="rSAM"/>
</dbReference>
<gene>
    <name evidence="8" type="ORF">dsat_0074</name>
</gene>
<accession>S7TCN7</accession>
<comment type="caution">
    <text evidence="8">The sequence shown here is derived from an EMBL/GenBank/DDBJ whole genome shotgun (WGS) entry which is preliminary data.</text>
</comment>
<keyword evidence="6" id="KW-0411">Iron-sulfur</keyword>
<dbReference type="GO" id="GO:0046872">
    <property type="term" value="F:metal ion binding"/>
    <property type="evidence" value="ECO:0007669"/>
    <property type="project" value="UniProtKB-KW"/>
</dbReference>
<keyword evidence="2" id="KW-0004">4Fe-4S</keyword>
<evidence type="ECO:0000313" key="8">
    <source>
        <dbReference type="EMBL" id="EPR34426.1"/>
    </source>
</evidence>
<dbReference type="InterPro" id="IPR058240">
    <property type="entry name" value="rSAM_sf"/>
</dbReference>
<dbReference type="PATRIC" id="fig|1121439.3.peg.1290"/>
<evidence type="ECO:0000256" key="1">
    <source>
        <dbReference type="ARBA" id="ARBA00001966"/>
    </source>
</evidence>
<keyword evidence="4" id="KW-0479">Metal-binding</keyword>